<accession>A0A9N9KII6</accession>
<keyword evidence="2" id="KW-1185">Reference proteome</keyword>
<name>A0A9N9KII6_9GLOM</name>
<proteinExistence type="predicted"/>
<feature type="non-terminal residue" evidence="1">
    <location>
        <position position="1"/>
    </location>
</feature>
<organism evidence="1 2">
    <name type="scientific">Cetraspora pellucida</name>
    <dbReference type="NCBI Taxonomy" id="1433469"/>
    <lineage>
        <taxon>Eukaryota</taxon>
        <taxon>Fungi</taxon>
        <taxon>Fungi incertae sedis</taxon>
        <taxon>Mucoromycota</taxon>
        <taxon>Glomeromycotina</taxon>
        <taxon>Glomeromycetes</taxon>
        <taxon>Diversisporales</taxon>
        <taxon>Gigasporaceae</taxon>
        <taxon>Cetraspora</taxon>
    </lineage>
</organism>
<dbReference type="EMBL" id="CAJVQA010072826">
    <property type="protein sequence ID" value="CAG8834196.1"/>
    <property type="molecule type" value="Genomic_DNA"/>
</dbReference>
<comment type="caution">
    <text evidence="1">The sequence shown here is derived from an EMBL/GenBank/DDBJ whole genome shotgun (WGS) entry which is preliminary data.</text>
</comment>
<evidence type="ECO:0000313" key="2">
    <source>
        <dbReference type="Proteomes" id="UP000789759"/>
    </source>
</evidence>
<dbReference type="Proteomes" id="UP000789759">
    <property type="component" value="Unassembled WGS sequence"/>
</dbReference>
<feature type="non-terminal residue" evidence="1">
    <location>
        <position position="70"/>
    </location>
</feature>
<gene>
    <name evidence="1" type="ORF">CPELLU_LOCUS21071</name>
</gene>
<protein>
    <submittedName>
        <fullName evidence="1">15609_t:CDS:1</fullName>
    </submittedName>
</protein>
<reference evidence="1" key="1">
    <citation type="submission" date="2021-06" db="EMBL/GenBank/DDBJ databases">
        <authorList>
            <person name="Kallberg Y."/>
            <person name="Tangrot J."/>
            <person name="Rosling A."/>
        </authorList>
    </citation>
    <scope>NUCLEOTIDE SEQUENCE</scope>
    <source>
        <strain evidence="1">FL966</strain>
    </source>
</reference>
<dbReference type="AlphaFoldDB" id="A0A9N9KII6"/>
<sequence>LINDLDFFQTRNIPIAPNVFSRIQQIQEMLQDTTPFSNEMITYIRQKQLNPHYFKEIFEKAFNLAYEKFM</sequence>
<evidence type="ECO:0000313" key="1">
    <source>
        <dbReference type="EMBL" id="CAG8834196.1"/>
    </source>
</evidence>